<comment type="caution">
    <text evidence="1">The sequence shown here is derived from an EMBL/GenBank/DDBJ whole genome shotgun (WGS) entry which is preliminary data.</text>
</comment>
<dbReference type="Proteomes" id="UP000720189">
    <property type="component" value="Unassembled WGS sequence"/>
</dbReference>
<evidence type="ECO:0000313" key="2">
    <source>
        <dbReference type="Proteomes" id="UP000720189"/>
    </source>
</evidence>
<dbReference type="Gene3D" id="3.40.50.300">
    <property type="entry name" value="P-loop containing nucleotide triphosphate hydrolases"/>
    <property type="match status" value="1"/>
</dbReference>
<evidence type="ECO:0000313" key="1">
    <source>
        <dbReference type="EMBL" id="KAH7255805.1"/>
    </source>
</evidence>
<name>A0A9P9HDV6_FUSRE</name>
<protein>
    <recommendedName>
        <fullName evidence="3">DNA2/NAM7 helicase-like C-terminal domain-containing protein</fullName>
    </recommendedName>
</protein>
<dbReference type="EMBL" id="JAGMUX010000006">
    <property type="protein sequence ID" value="KAH7255805.1"/>
    <property type="molecule type" value="Genomic_DNA"/>
</dbReference>
<proteinExistence type="predicted"/>
<organism evidence="1 2">
    <name type="scientific">Fusarium redolens</name>
    <dbReference type="NCBI Taxonomy" id="48865"/>
    <lineage>
        <taxon>Eukaryota</taxon>
        <taxon>Fungi</taxon>
        <taxon>Dikarya</taxon>
        <taxon>Ascomycota</taxon>
        <taxon>Pezizomycotina</taxon>
        <taxon>Sordariomycetes</taxon>
        <taxon>Hypocreomycetidae</taxon>
        <taxon>Hypocreales</taxon>
        <taxon>Nectriaceae</taxon>
        <taxon>Fusarium</taxon>
        <taxon>Fusarium redolens species complex</taxon>
    </lineage>
</organism>
<dbReference type="OrthoDB" id="5096448at2759"/>
<dbReference type="GeneID" id="70229225"/>
<evidence type="ECO:0008006" key="3">
    <source>
        <dbReference type="Google" id="ProtNLM"/>
    </source>
</evidence>
<dbReference type="AlphaFoldDB" id="A0A9P9HDV6"/>
<dbReference type="InterPro" id="IPR027417">
    <property type="entry name" value="P-loop_NTPase"/>
</dbReference>
<gene>
    <name evidence="1" type="ORF">BKA55DRAFT_688801</name>
</gene>
<sequence length="115" mass="13158">MTVVHRTHSEASRNFHGWVKKNFARWSCLSTTLLIRPDNAQETKIDNSFSNPANANFAVQLVVQLYRAAGIIDARDFSRRASVLMLTPYRAQRRIYDLLLLELTATEVPKILVEV</sequence>
<reference evidence="1" key="1">
    <citation type="journal article" date="2021" name="Nat. Commun.">
        <title>Genetic determinants of endophytism in the Arabidopsis root mycobiome.</title>
        <authorList>
            <person name="Mesny F."/>
            <person name="Miyauchi S."/>
            <person name="Thiergart T."/>
            <person name="Pickel B."/>
            <person name="Atanasova L."/>
            <person name="Karlsson M."/>
            <person name="Huettel B."/>
            <person name="Barry K.W."/>
            <person name="Haridas S."/>
            <person name="Chen C."/>
            <person name="Bauer D."/>
            <person name="Andreopoulos W."/>
            <person name="Pangilinan J."/>
            <person name="LaButti K."/>
            <person name="Riley R."/>
            <person name="Lipzen A."/>
            <person name="Clum A."/>
            <person name="Drula E."/>
            <person name="Henrissat B."/>
            <person name="Kohler A."/>
            <person name="Grigoriev I.V."/>
            <person name="Martin F.M."/>
            <person name="Hacquard S."/>
        </authorList>
    </citation>
    <scope>NUCLEOTIDE SEQUENCE</scope>
    <source>
        <strain evidence="1">MPI-CAGE-AT-0023</strain>
    </source>
</reference>
<accession>A0A9P9HDV6</accession>
<dbReference type="RefSeq" id="XP_046051374.1">
    <property type="nucleotide sequence ID" value="XM_046199271.1"/>
</dbReference>
<keyword evidence="2" id="KW-1185">Reference proteome</keyword>